<sequence length="385" mass="43093">MSASAQTANQERGVSISIKEAEIRLINDLMRDLPEEERKNCLRAFNRHKKNCLEELTTIMKRERKDAPPPDSVNPEARHTTTEVRESTLEQGSSPNLINTSRQTGPCDLKNLNSPGTPPPCRTQRPDSRKTRYVHRFDPYTQRSERGRAAPMNTMPIRGAAREAHTTSAQAIGQGQMSNQDTQPARTGQIKHTARQTNPNPTAMPQPQPARHASVHQPPPTNLVSEAQRPATVFVQQHRPDPGAFMPGQQYPGQQGTTATHQRQVPVMPQPAPPQNYTHQSMRQPQIPTSNVRPLPQQLANFTPPPAPLTGMPSRLQPEVQARLMAQPLAPMYPAYSQQNVYQKVVVMSQIQSLQSGAVAWVNPYNSMEEGTNATSDWYRMSRYY</sequence>
<gene>
    <name evidence="2" type="ORF">AAF712_004547</name>
</gene>
<reference evidence="2 3" key="1">
    <citation type="submission" date="2024-05" db="EMBL/GenBank/DDBJ databases">
        <title>A draft genome resource for the thread blight pathogen Marasmius tenuissimus strain MS-2.</title>
        <authorList>
            <person name="Yulfo-Soto G.E."/>
            <person name="Baruah I.K."/>
            <person name="Amoako-Attah I."/>
            <person name="Bukari Y."/>
            <person name="Meinhardt L.W."/>
            <person name="Bailey B.A."/>
            <person name="Cohen S.P."/>
        </authorList>
    </citation>
    <scope>NUCLEOTIDE SEQUENCE [LARGE SCALE GENOMIC DNA]</scope>
    <source>
        <strain evidence="2 3">MS-2</strain>
    </source>
</reference>
<feature type="region of interest" description="Disordered" evidence="1">
    <location>
        <begin position="59"/>
        <end position="133"/>
    </location>
</feature>
<evidence type="ECO:0000313" key="3">
    <source>
        <dbReference type="Proteomes" id="UP001437256"/>
    </source>
</evidence>
<feature type="compositionally biased region" description="Basic and acidic residues" evidence="1">
    <location>
        <begin position="124"/>
        <end position="133"/>
    </location>
</feature>
<feature type="region of interest" description="Disordered" evidence="1">
    <location>
        <begin position="194"/>
        <end position="218"/>
    </location>
</feature>
<protein>
    <submittedName>
        <fullName evidence="2">Uncharacterized protein</fullName>
    </submittedName>
</protein>
<feature type="compositionally biased region" description="Polar residues" evidence="1">
    <location>
        <begin position="89"/>
        <end position="104"/>
    </location>
</feature>
<comment type="caution">
    <text evidence="2">The sequence shown here is derived from an EMBL/GenBank/DDBJ whole genome shotgun (WGS) entry which is preliminary data.</text>
</comment>
<keyword evidence="3" id="KW-1185">Reference proteome</keyword>
<dbReference type="EMBL" id="JBBXMP010000018">
    <property type="protein sequence ID" value="KAL0068469.1"/>
    <property type="molecule type" value="Genomic_DNA"/>
</dbReference>
<feature type="compositionally biased region" description="Basic and acidic residues" evidence="1">
    <location>
        <begin position="76"/>
        <end position="88"/>
    </location>
</feature>
<dbReference type="Proteomes" id="UP001437256">
    <property type="component" value="Unassembled WGS sequence"/>
</dbReference>
<accession>A0ABR3A649</accession>
<evidence type="ECO:0000313" key="2">
    <source>
        <dbReference type="EMBL" id="KAL0068469.1"/>
    </source>
</evidence>
<name>A0ABR3A649_9AGAR</name>
<proteinExistence type="predicted"/>
<evidence type="ECO:0000256" key="1">
    <source>
        <dbReference type="SAM" id="MobiDB-lite"/>
    </source>
</evidence>
<organism evidence="2 3">
    <name type="scientific">Marasmius tenuissimus</name>
    <dbReference type="NCBI Taxonomy" id="585030"/>
    <lineage>
        <taxon>Eukaryota</taxon>
        <taxon>Fungi</taxon>
        <taxon>Dikarya</taxon>
        <taxon>Basidiomycota</taxon>
        <taxon>Agaricomycotina</taxon>
        <taxon>Agaricomycetes</taxon>
        <taxon>Agaricomycetidae</taxon>
        <taxon>Agaricales</taxon>
        <taxon>Marasmiineae</taxon>
        <taxon>Marasmiaceae</taxon>
        <taxon>Marasmius</taxon>
    </lineage>
</organism>